<dbReference type="PROSITE" id="PS51257">
    <property type="entry name" value="PROKAR_LIPOPROTEIN"/>
    <property type="match status" value="1"/>
</dbReference>
<protein>
    <recommendedName>
        <fullName evidence="2">Lipoprotein</fullName>
    </recommendedName>
</protein>
<name>A0A6B3N946_9CYAN</name>
<gene>
    <name evidence="1" type="ORF">F6J89_00250</name>
</gene>
<organism evidence="1">
    <name type="scientific">Symploca sp. SIO1C4</name>
    <dbReference type="NCBI Taxonomy" id="2607765"/>
    <lineage>
        <taxon>Bacteria</taxon>
        <taxon>Bacillati</taxon>
        <taxon>Cyanobacteriota</taxon>
        <taxon>Cyanophyceae</taxon>
        <taxon>Coleofasciculales</taxon>
        <taxon>Coleofasciculaceae</taxon>
        <taxon>Symploca</taxon>
    </lineage>
</organism>
<sequence length="211" mass="23074">MTLKNFNLLGLVTVAVPVLISCIYSRTVAGEITVSGNCGDLNCEQLLAQLKSNWSEQISQYTAECQSGKNLGLNVWNRNESKVVTLICWGDKDPNGEIYGTSLGLLPFPGDEENFTSKWNCWNSDECKNALIKLRDQYPEEIRKYEVECAMESGELTLVIPQVNGLSEANVQCSFFVPNTQIDDNGDGVADGAVAKPTSVDITLGTLTLPQ</sequence>
<reference evidence="1" key="1">
    <citation type="submission" date="2019-11" db="EMBL/GenBank/DDBJ databases">
        <title>Genomic insights into an expanded diversity of filamentous marine cyanobacteria reveals the extraordinary biosynthetic potential of Moorea and Okeania.</title>
        <authorList>
            <person name="Ferreira Leao T."/>
            <person name="Wang M."/>
            <person name="Moss N."/>
            <person name="Da Silva R."/>
            <person name="Sanders J."/>
            <person name="Nurk S."/>
            <person name="Gurevich A."/>
            <person name="Humphrey G."/>
            <person name="Reher R."/>
            <person name="Zhu Q."/>
            <person name="Belda-Ferre P."/>
            <person name="Glukhov E."/>
            <person name="Rex R."/>
            <person name="Dorrestein P.C."/>
            <person name="Knight R."/>
            <person name="Pevzner P."/>
            <person name="Gerwick W.H."/>
            <person name="Gerwick L."/>
        </authorList>
    </citation>
    <scope>NUCLEOTIDE SEQUENCE</scope>
    <source>
        <strain evidence="1">SIO1C4</strain>
    </source>
</reference>
<dbReference type="EMBL" id="JAAHFQ010000003">
    <property type="protein sequence ID" value="NER26131.1"/>
    <property type="molecule type" value="Genomic_DNA"/>
</dbReference>
<evidence type="ECO:0000313" key="1">
    <source>
        <dbReference type="EMBL" id="NER26131.1"/>
    </source>
</evidence>
<comment type="caution">
    <text evidence="1">The sequence shown here is derived from an EMBL/GenBank/DDBJ whole genome shotgun (WGS) entry which is preliminary data.</text>
</comment>
<evidence type="ECO:0008006" key="2">
    <source>
        <dbReference type="Google" id="ProtNLM"/>
    </source>
</evidence>
<dbReference type="AlphaFoldDB" id="A0A6B3N946"/>
<accession>A0A6B3N946</accession>
<proteinExistence type="predicted"/>